<keyword evidence="2" id="KW-0472">Membrane</keyword>
<evidence type="ECO:0000256" key="1">
    <source>
        <dbReference type="SAM" id="MobiDB-lite"/>
    </source>
</evidence>
<dbReference type="InterPro" id="IPR012373">
    <property type="entry name" value="Ferrdict_sens_TM"/>
</dbReference>
<feature type="region of interest" description="Disordered" evidence="1">
    <location>
        <begin position="1"/>
        <end position="20"/>
    </location>
</feature>
<dbReference type="InterPro" id="IPR006860">
    <property type="entry name" value="FecR"/>
</dbReference>
<keyword evidence="2" id="KW-0812">Transmembrane</keyword>
<dbReference type="RefSeq" id="WP_207142608.1">
    <property type="nucleotide sequence ID" value="NZ_JAEKJZ010000005.1"/>
</dbReference>
<feature type="domain" description="FecR N-terminal" evidence="4">
    <location>
        <begin position="18"/>
        <end position="56"/>
    </location>
</feature>
<dbReference type="GO" id="GO:0016989">
    <property type="term" value="F:sigma factor antagonist activity"/>
    <property type="evidence" value="ECO:0007669"/>
    <property type="project" value="TreeGrafter"/>
</dbReference>
<evidence type="ECO:0000313" key="6">
    <source>
        <dbReference type="Proteomes" id="UP000664096"/>
    </source>
</evidence>
<dbReference type="EMBL" id="JAEKJZ010000005">
    <property type="protein sequence ID" value="MBN9672752.1"/>
    <property type="molecule type" value="Genomic_DNA"/>
</dbReference>
<dbReference type="Pfam" id="PF16220">
    <property type="entry name" value="DUF4880"/>
    <property type="match status" value="1"/>
</dbReference>
<evidence type="ECO:0000313" key="5">
    <source>
        <dbReference type="EMBL" id="MBN9672752.1"/>
    </source>
</evidence>
<dbReference type="PIRSF" id="PIRSF018266">
    <property type="entry name" value="FecR"/>
    <property type="match status" value="1"/>
</dbReference>
<dbReference type="AlphaFoldDB" id="A0A939EGE6"/>
<comment type="caution">
    <text evidence="5">The sequence shown here is derived from an EMBL/GenBank/DDBJ whole genome shotgun (WGS) entry which is preliminary data.</text>
</comment>
<dbReference type="PANTHER" id="PTHR30273:SF2">
    <property type="entry name" value="PROTEIN FECR"/>
    <property type="match status" value="1"/>
</dbReference>
<dbReference type="InterPro" id="IPR032623">
    <property type="entry name" value="FecR_N"/>
</dbReference>
<gene>
    <name evidence="5" type="ORF">JF539_20525</name>
</gene>
<proteinExistence type="predicted"/>
<feature type="transmembrane region" description="Helical" evidence="2">
    <location>
        <begin position="101"/>
        <end position="121"/>
    </location>
</feature>
<evidence type="ECO:0000256" key="2">
    <source>
        <dbReference type="SAM" id="Phobius"/>
    </source>
</evidence>
<dbReference type="Proteomes" id="UP000664096">
    <property type="component" value="Unassembled WGS sequence"/>
</dbReference>
<accession>A0A939EGE6</accession>
<keyword evidence="2" id="KW-1133">Transmembrane helix</keyword>
<organism evidence="5 6">
    <name type="scientific">Roseibium aggregatum</name>
    <dbReference type="NCBI Taxonomy" id="187304"/>
    <lineage>
        <taxon>Bacteria</taxon>
        <taxon>Pseudomonadati</taxon>
        <taxon>Pseudomonadota</taxon>
        <taxon>Alphaproteobacteria</taxon>
        <taxon>Hyphomicrobiales</taxon>
        <taxon>Stappiaceae</taxon>
        <taxon>Roseibium</taxon>
    </lineage>
</organism>
<dbReference type="Pfam" id="PF04773">
    <property type="entry name" value="FecR"/>
    <property type="match status" value="1"/>
</dbReference>
<evidence type="ECO:0000259" key="4">
    <source>
        <dbReference type="Pfam" id="PF16220"/>
    </source>
</evidence>
<dbReference type="Gene3D" id="2.60.120.1440">
    <property type="match status" value="1"/>
</dbReference>
<protein>
    <submittedName>
        <fullName evidence="5">FecR family protein</fullName>
    </submittedName>
</protein>
<reference evidence="5" key="1">
    <citation type="submission" date="2020-12" db="EMBL/GenBank/DDBJ databases">
        <title>Oil enriched cultivation method for isolating marine PHA-producing bacteria.</title>
        <authorList>
            <person name="Zheng W."/>
            <person name="Yu S."/>
            <person name="Huang Y."/>
        </authorList>
    </citation>
    <scope>NUCLEOTIDE SEQUENCE</scope>
    <source>
        <strain evidence="5">SY-2-12</strain>
    </source>
</reference>
<feature type="domain" description="FecR protein" evidence="3">
    <location>
        <begin position="127"/>
        <end position="218"/>
    </location>
</feature>
<sequence length="334" mass="36346">MKSLDRQSEPEAPGTVPEEAADWLFRLKENPDDRELAESFQTWLGLDPAHERAWNRTLKAWKGLDPLAAGKTDTRISSHGQSRPAGAQPAVRRILPARKTAAACLAVAACLLLLLAPVWLLRLQADHYTGAGEIRTVRLEDGSTVTLAGASAIRTEMEGNPRRVVLLSGEAFFDVAHMPDRPFIVTAADLNVVVLGTEFNVRRGRETTSVALLNGSVQAHASNDLSQRFTLKPGQALNLQNADGTAQTLDVDPAGIAAWREHRLVVSNQSVASVAEQLGRYQSGWVTIPDRELASMRVTGVYDLSDPERALRTLVAPFGGQSHEITGYVHVLTR</sequence>
<evidence type="ECO:0000259" key="3">
    <source>
        <dbReference type="Pfam" id="PF04773"/>
    </source>
</evidence>
<dbReference type="PANTHER" id="PTHR30273">
    <property type="entry name" value="PERIPLASMIC SIGNAL SENSOR AND SIGMA FACTOR ACTIVATOR FECR-RELATED"/>
    <property type="match status" value="1"/>
</dbReference>
<name>A0A939EGE6_9HYPH</name>